<dbReference type="InterPro" id="IPR006840">
    <property type="entry name" value="ChaC"/>
</dbReference>
<dbReference type="SUPFAM" id="SSF110857">
    <property type="entry name" value="Gamma-glutamyl cyclotransferase-like"/>
    <property type="match status" value="1"/>
</dbReference>
<evidence type="ECO:0000256" key="2">
    <source>
        <dbReference type="ARBA" id="ARBA00023239"/>
    </source>
</evidence>
<dbReference type="CDD" id="cd06661">
    <property type="entry name" value="GGCT_like"/>
    <property type="match status" value="1"/>
</dbReference>
<comment type="caution">
    <text evidence="3">The sequence shown here is derived from an EMBL/GenBank/DDBJ whole genome shotgun (WGS) entry which is preliminary data.</text>
</comment>
<keyword evidence="2" id="KW-0456">Lyase</keyword>
<dbReference type="Proteomes" id="UP000441523">
    <property type="component" value="Unassembled WGS sequence"/>
</dbReference>
<dbReference type="AlphaFoldDB" id="A0A6N6MUY3"/>
<dbReference type="GO" id="GO:0006751">
    <property type="term" value="P:glutathione catabolic process"/>
    <property type="evidence" value="ECO:0007669"/>
    <property type="project" value="InterPro"/>
</dbReference>
<sequence length="243" mass="26403">MAPPPFSLTLDLIARAHPDPVEDDATALHLLTDAELLPGLEGAVAGKPGPAGEIWVFAYGSLMWKPEFAVRERRIGTVRGFHRRFCLLQRRFRGTRERPGFVLALDRGGLCKGVAFRLEGSDPVATLMPVWRREMKGSGYEARWLPVDTAAGRVHALAFVVNRLGDRYAGRLTEAEIAEKIALACGHLGPSAEYLLRTAEACAELGIRDRHLMALQALVAERLRGCGMPLGPVPGPRAEPGPG</sequence>
<name>A0A6N6MUY3_9HYPH</name>
<dbReference type="GO" id="GO:0061928">
    <property type="term" value="F:glutathione specific gamma-glutamylcyclotransferase activity"/>
    <property type="evidence" value="ECO:0007669"/>
    <property type="project" value="UniProtKB-EC"/>
</dbReference>
<reference evidence="3 4" key="1">
    <citation type="submission" date="2019-09" db="EMBL/GenBank/DDBJ databases">
        <title>YIM 132548 draft genome.</title>
        <authorList>
            <person name="Jiang L."/>
        </authorList>
    </citation>
    <scope>NUCLEOTIDE SEQUENCE [LARGE SCALE GENOMIC DNA]</scope>
    <source>
        <strain evidence="3 4">YIM 132548</strain>
    </source>
</reference>
<dbReference type="InterPro" id="IPR036568">
    <property type="entry name" value="GGCT-like_sf"/>
</dbReference>
<keyword evidence="4" id="KW-1185">Reference proteome</keyword>
<organism evidence="3 4">
    <name type="scientific">Methylobacterium planeticum</name>
    <dbReference type="NCBI Taxonomy" id="2615211"/>
    <lineage>
        <taxon>Bacteria</taxon>
        <taxon>Pseudomonadati</taxon>
        <taxon>Pseudomonadota</taxon>
        <taxon>Alphaproteobacteria</taxon>
        <taxon>Hyphomicrobiales</taxon>
        <taxon>Methylobacteriaceae</taxon>
        <taxon>Methylobacterium</taxon>
    </lineage>
</organism>
<dbReference type="Pfam" id="PF04752">
    <property type="entry name" value="ChaC"/>
    <property type="match status" value="1"/>
</dbReference>
<evidence type="ECO:0000313" key="3">
    <source>
        <dbReference type="EMBL" id="KAB1075304.1"/>
    </source>
</evidence>
<dbReference type="Gene3D" id="3.10.490.10">
    <property type="entry name" value="Gamma-glutamyl cyclotransferase-like"/>
    <property type="match status" value="1"/>
</dbReference>
<gene>
    <name evidence="3" type="ORF">F6X51_05325</name>
</gene>
<dbReference type="RefSeq" id="WP_150962173.1">
    <property type="nucleotide sequence ID" value="NZ_VZZJ01000003.1"/>
</dbReference>
<dbReference type="EMBL" id="VZZJ01000003">
    <property type="protein sequence ID" value="KAB1075304.1"/>
    <property type="molecule type" value="Genomic_DNA"/>
</dbReference>
<evidence type="ECO:0000313" key="4">
    <source>
        <dbReference type="Proteomes" id="UP000441523"/>
    </source>
</evidence>
<accession>A0A6N6MUY3</accession>
<dbReference type="GO" id="GO:0016740">
    <property type="term" value="F:transferase activity"/>
    <property type="evidence" value="ECO:0007669"/>
    <property type="project" value="UniProtKB-KW"/>
</dbReference>
<dbReference type="PANTHER" id="PTHR12192">
    <property type="entry name" value="CATION TRANSPORT PROTEIN CHAC-RELATED"/>
    <property type="match status" value="1"/>
</dbReference>
<protein>
    <recommendedName>
        <fullName evidence="1">glutathione-specific gamma-glutamylcyclotransferase</fullName>
        <ecNumber evidence="1">4.3.2.7</ecNumber>
    </recommendedName>
</protein>
<keyword evidence="3" id="KW-0808">Transferase</keyword>
<proteinExistence type="predicted"/>
<dbReference type="EC" id="4.3.2.7" evidence="1"/>
<dbReference type="InterPro" id="IPR013024">
    <property type="entry name" value="GGCT-like"/>
</dbReference>
<dbReference type="PANTHER" id="PTHR12192:SF2">
    <property type="entry name" value="GLUTATHIONE-SPECIFIC GAMMA-GLUTAMYLCYCLOTRANSFERASE 2"/>
    <property type="match status" value="1"/>
</dbReference>
<evidence type="ECO:0000256" key="1">
    <source>
        <dbReference type="ARBA" id="ARBA00012344"/>
    </source>
</evidence>
<dbReference type="GO" id="GO:0005737">
    <property type="term" value="C:cytoplasm"/>
    <property type="evidence" value="ECO:0007669"/>
    <property type="project" value="TreeGrafter"/>
</dbReference>